<sequence>MRIVWGMALHLLATVLLSAPDASPAATLRAASTALTDFRQRCRRLAVGLAERQVSALARFSRWAPTRQRTDGTAATGDIWRGSFLEGR</sequence>
<keyword evidence="3" id="KW-1185">Reference proteome</keyword>
<dbReference type="RefSeq" id="WP_084047972.1">
    <property type="nucleotide sequence ID" value="NZ_FWWU01000009.1"/>
</dbReference>
<evidence type="ECO:0000313" key="3">
    <source>
        <dbReference type="Proteomes" id="UP000192582"/>
    </source>
</evidence>
<evidence type="ECO:0000256" key="1">
    <source>
        <dbReference type="SAM" id="SignalP"/>
    </source>
</evidence>
<feature type="signal peptide" evidence="1">
    <location>
        <begin position="1"/>
        <end position="18"/>
    </location>
</feature>
<accession>A0A1W1V6M7</accession>
<dbReference type="EMBL" id="FWWU01000009">
    <property type="protein sequence ID" value="SMB89099.1"/>
    <property type="molecule type" value="Genomic_DNA"/>
</dbReference>
<protein>
    <submittedName>
        <fullName evidence="2">Uncharacterized protein</fullName>
    </submittedName>
</protein>
<organism evidence="2 3">
    <name type="scientific">Deinococcus hopiensis KR-140</name>
    <dbReference type="NCBI Taxonomy" id="695939"/>
    <lineage>
        <taxon>Bacteria</taxon>
        <taxon>Thermotogati</taxon>
        <taxon>Deinococcota</taxon>
        <taxon>Deinococci</taxon>
        <taxon>Deinococcales</taxon>
        <taxon>Deinococcaceae</taxon>
        <taxon>Deinococcus</taxon>
    </lineage>
</organism>
<evidence type="ECO:0000313" key="2">
    <source>
        <dbReference type="EMBL" id="SMB89099.1"/>
    </source>
</evidence>
<reference evidence="2 3" key="1">
    <citation type="submission" date="2017-04" db="EMBL/GenBank/DDBJ databases">
        <authorList>
            <person name="Afonso C.L."/>
            <person name="Miller P.J."/>
            <person name="Scott M.A."/>
            <person name="Spackman E."/>
            <person name="Goraichik I."/>
            <person name="Dimitrov K.M."/>
            <person name="Suarez D.L."/>
            <person name="Swayne D.E."/>
        </authorList>
    </citation>
    <scope>NUCLEOTIDE SEQUENCE [LARGE SCALE GENOMIC DNA]</scope>
    <source>
        <strain evidence="2 3">KR-140</strain>
    </source>
</reference>
<proteinExistence type="predicted"/>
<keyword evidence="1" id="KW-0732">Signal</keyword>
<name>A0A1W1V6M7_9DEIO</name>
<dbReference type="AlphaFoldDB" id="A0A1W1V6M7"/>
<feature type="chain" id="PRO_5013071478" evidence="1">
    <location>
        <begin position="19"/>
        <end position="88"/>
    </location>
</feature>
<dbReference type="Proteomes" id="UP000192582">
    <property type="component" value="Unassembled WGS sequence"/>
</dbReference>
<gene>
    <name evidence="2" type="ORF">SAMN00790413_00269</name>
</gene>